<dbReference type="PANTHER" id="PTHR13439:SF0">
    <property type="entry name" value="TOPOISOMERASE I DAMAGE AFFECTED PROTEIN 4"/>
    <property type="match status" value="1"/>
</dbReference>
<evidence type="ECO:0000313" key="8">
    <source>
        <dbReference type="EMBL" id="THH26604.1"/>
    </source>
</evidence>
<evidence type="ECO:0000313" key="9">
    <source>
        <dbReference type="Proteomes" id="UP000308730"/>
    </source>
</evidence>
<comment type="subcellular location">
    <subcellularLocation>
        <location evidence="1">Membrane</location>
        <topology evidence="1">Multi-pass membrane protein</topology>
    </subcellularLocation>
</comment>
<gene>
    <name evidence="8" type="ORF">EUX98_g7588</name>
</gene>
<dbReference type="Pfam" id="PF03798">
    <property type="entry name" value="TRAM_LAG1_CLN8"/>
    <property type="match status" value="1"/>
</dbReference>
<keyword evidence="9" id="KW-1185">Reference proteome</keyword>
<sequence length="280" mass="32337">MDNLLREADVFFHALSQPLAETWGLRHLPEHFSTLVYTVVFYTFLHVIVAPYLSPIVAPVAYAKLKGSRSRNNWHIHLVSFVNAIALSWLSYKSLFHDKTEADKAFGWHESIGTLDAVAVGYFIWEFVDAAYNYTDLGFVLHGLICTVLYTLTFKPFMGYYSPRFLLWELSTPFLNIHWLLDKLDLTGSIYQYVNGILLLSVFFSVRIVYGLTMSFYFAQTLLEVRNQMSPLFVVTLFVGNIVLNGLNLFWFYKMIATLRKRFQVDVAPKLTDVNPKKVQ</sequence>
<organism evidence="8 9">
    <name type="scientific">Antrodiella citrinella</name>
    <dbReference type="NCBI Taxonomy" id="2447956"/>
    <lineage>
        <taxon>Eukaryota</taxon>
        <taxon>Fungi</taxon>
        <taxon>Dikarya</taxon>
        <taxon>Basidiomycota</taxon>
        <taxon>Agaricomycotina</taxon>
        <taxon>Agaricomycetes</taxon>
        <taxon>Polyporales</taxon>
        <taxon>Steccherinaceae</taxon>
        <taxon>Antrodiella</taxon>
    </lineage>
</organism>
<feature type="domain" description="TLC" evidence="7">
    <location>
        <begin position="69"/>
        <end position="264"/>
    </location>
</feature>
<keyword evidence="3 6" id="KW-1133">Transmembrane helix</keyword>
<dbReference type="SMART" id="SM00724">
    <property type="entry name" value="TLC"/>
    <property type="match status" value="1"/>
</dbReference>
<feature type="transmembrane region" description="Helical" evidence="6">
    <location>
        <begin position="74"/>
        <end position="92"/>
    </location>
</feature>
<dbReference type="PANTHER" id="PTHR13439">
    <property type="entry name" value="CT120 PROTEIN"/>
    <property type="match status" value="1"/>
</dbReference>
<evidence type="ECO:0000259" key="7">
    <source>
        <dbReference type="PROSITE" id="PS50922"/>
    </source>
</evidence>
<evidence type="ECO:0000256" key="4">
    <source>
        <dbReference type="ARBA" id="ARBA00023136"/>
    </source>
</evidence>
<reference evidence="8 9" key="1">
    <citation type="submission" date="2019-02" db="EMBL/GenBank/DDBJ databases">
        <title>Genome sequencing of the rare red list fungi Antrodiella citrinella (Flaviporus citrinellus).</title>
        <authorList>
            <person name="Buettner E."/>
            <person name="Kellner H."/>
        </authorList>
    </citation>
    <scope>NUCLEOTIDE SEQUENCE [LARGE SCALE GENOMIC DNA]</scope>
    <source>
        <strain evidence="8 9">DSM 108506</strain>
    </source>
</reference>
<evidence type="ECO:0000256" key="5">
    <source>
        <dbReference type="PROSITE-ProRule" id="PRU00205"/>
    </source>
</evidence>
<keyword evidence="4 5" id="KW-0472">Membrane</keyword>
<name>A0A4S4ML67_9APHY</name>
<proteinExistence type="predicted"/>
<evidence type="ECO:0000256" key="6">
    <source>
        <dbReference type="SAM" id="Phobius"/>
    </source>
</evidence>
<feature type="transmembrane region" description="Helical" evidence="6">
    <location>
        <begin position="112"/>
        <end position="132"/>
    </location>
</feature>
<comment type="caution">
    <text evidence="8">The sequence shown here is derived from an EMBL/GenBank/DDBJ whole genome shotgun (WGS) entry which is preliminary data.</text>
</comment>
<accession>A0A4S4ML67</accession>
<evidence type="ECO:0000256" key="2">
    <source>
        <dbReference type="ARBA" id="ARBA00022692"/>
    </source>
</evidence>
<dbReference type="Proteomes" id="UP000308730">
    <property type="component" value="Unassembled WGS sequence"/>
</dbReference>
<dbReference type="EMBL" id="SGPM01000329">
    <property type="protein sequence ID" value="THH26604.1"/>
    <property type="molecule type" value="Genomic_DNA"/>
</dbReference>
<dbReference type="PROSITE" id="PS50922">
    <property type="entry name" value="TLC"/>
    <property type="match status" value="1"/>
</dbReference>
<dbReference type="InterPro" id="IPR050846">
    <property type="entry name" value="TLCD"/>
</dbReference>
<protein>
    <recommendedName>
        <fullName evidence="7">TLC domain-containing protein</fullName>
    </recommendedName>
</protein>
<dbReference type="GO" id="GO:0055088">
    <property type="term" value="P:lipid homeostasis"/>
    <property type="evidence" value="ECO:0007669"/>
    <property type="project" value="TreeGrafter"/>
</dbReference>
<feature type="transmembrane region" description="Helical" evidence="6">
    <location>
        <begin position="193"/>
        <end position="219"/>
    </location>
</feature>
<dbReference type="AlphaFoldDB" id="A0A4S4ML67"/>
<dbReference type="GO" id="GO:0005783">
    <property type="term" value="C:endoplasmic reticulum"/>
    <property type="evidence" value="ECO:0007669"/>
    <property type="project" value="TreeGrafter"/>
</dbReference>
<feature type="transmembrane region" description="Helical" evidence="6">
    <location>
        <begin position="139"/>
        <end position="159"/>
    </location>
</feature>
<evidence type="ECO:0000256" key="3">
    <source>
        <dbReference type="ARBA" id="ARBA00022989"/>
    </source>
</evidence>
<dbReference type="OrthoDB" id="10266980at2759"/>
<keyword evidence="2 5" id="KW-0812">Transmembrane</keyword>
<evidence type="ECO:0000256" key="1">
    <source>
        <dbReference type="ARBA" id="ARBA00004141"/>
    </source>
</evidence>
<dbReference type="InterPro" id="IPR006634">
    <property type="entry name" value="TLC-dom"/>
</dbReference>
<feature type="transmembrane region" description="Helical" evidence="6">
    <location>
        <begin position="231"/>
        <end position="253"/>
    </location>
</feature>
<feature type="transmembrane region" description="Helical" evidence="6">
    <location>
        <begin position="35"/>
        <end position="62"/>
    </location>
</feature>
<dbReference type="GO" id="GO:0016020">
    <property type="term" value="C:membrane"/>
    <property type="evidence" value="ECO:0007669"/>
    <property type="project" value="UniProtKB-SubCell"/>
</dbReference>